<dbReference type="Proteomes" id="UP001321506">
    <property type="component" value="Unassembled WGS sequence"/>
</dbReference>
<dbReference type="AlphaFoldDB" id="A0AAW6T0N4"/>
<evidence type="ECO:0000313" key="7">
    <source>
        <dbReference type="Proteomes" id="UP001321506"/>
    </source>
</evidence>
<accession>A0AAW6T0N4</accession>
<organism evidence="6 7">
    <name type="scientific">Ruicaihuangia caeni</name>
    <dbReference type="NCBI Taxonomy" id="3042517"/>
    <lineage>
        <taxon>Bacteria</taxon>
        <taxon>Bacillati</taxon>
        <taxon>Actinomycetota</taxon>
        <taxon>Actinomycetes</taxon>
        <taxon>Micrococcales</taxon>
        <taxon>Microbacteriaceae</taxon>
        <taxon>Ruicaihuangia</taxon>
    </lineage>
</organism>
<evidence type="ECO:0000256" key="4">
    <source>
        <dbReference type="ARBA" id="ARBA00022840"/>
    </source>
</evidence>
<dbReference type="InterPro" id="IPR003593">
    <property type="entry name" value="AAA+_ATPase"/>
</dbReference>
<comment type="similarity">
    <text evidence="1">Belongs to the ABC transporter superfamily.</text>
</comment>
<dbReference type="PROSITE" id="PS50893">
    <property type="entry name" value="ABC_TRANSPORTER_2"/>
    <property type="match status" value="1"/>
</dbReference>
<dbReference type="PANTHER" id="PTHR42734:SF5">
    <property type="entry name" value="IRON TRANSPORT SYSTEM ATP-BINDING PROTEIN HI_0361-RELATED"/>
    <property type="match status" value="1"/>
</dbReference>
<evidence type="ECO:0000256" key="1">
    <source>
        <dbReference type="ARBA" id="ARBA00005417"/>
    </source>
</evidence>
<reference evidence="6 7" key="1">
    <citation type="submission" date="2023-04" db="EMBL/GenBank/DDBJ databases">
        <title>Klugiella caeni sp. nov. isolated from the sludge of biochemical tank.</title>
        <authorList>
            <person name="Geng K."/>
        </authorList>
    </citation>
    <scope>NUCLEOTIDE SEQUENCE [LARGE SCALE GENOMIC DNA]</scope>
    <source>
        <strain evidence="6 7">YN-L-19</strain>
    </source>
</reference>
<evidence type="ECO:0000313" key="6">
    <source>
        <dbReference type="EMBL" id="MDI2097372.1"/>
    </source>
</evidence>
<dbReference type="InterPro" id="IPR017871">
    <property type="entry name" value="ABC_transporter-like_CS"/>
</dbReference>
<keyword evidence="3" id="KW-0547">Nucleotide-binding</keyword>
<dbReference type="GO" id="GO:0016887">
    <property type="term" value="F:ATP hydrolysis activity"/>
    <property type="evidence" value="ECO:0007669"/>
    <property type="project" value="InterPro"/>
</dbReference>
<proteinExistence type="inferred from homology"/>
<dbReference type="InterPro" id="IPR003439">
    <property type="entry name" value="ABC_transporter-like_ATP-bd"/>
</dbReference>
<dbReference type="SMART" id="SM00382">
    <property type="entry name" value="AAA"/>
    <property type="match status" value="1"/>
</dbReference>
<dbReference type="EMBL" id="JASATX010000001">
    <property type="protein sequence ID" value="MDI2097372.1"/>
    <property type="molecule type" value="Genomic_DNA"/>
</dbReference>
<dbReference type="InterPro" id="IPR027417">
    <property type="entry name" value="P-loop_NTPase"/>
</dbReference>
<comment type="caution">
    <text evidence="6">The sequence shown here is derived from an EMBL/GenBank/DDBJ whole genome shotgun (WGS) entry which is preliminary data.</text>
</comment>
<dbReference type="SUPFAM" id="SSF52540">
    <property type="entry name" value="P-loop containing nucleoside triphosphate hydrolases"/>
    <property type="match status" value="1"/>
</dbReference>
<protein>
    <submittedName>
        <fullName evidence="6">Metal ABC transporter ATP-binding protein</fullName>
    </submittedName>
</protein>
<dbReference type="Pfam" id="PF00005">
    <property type="entry name" value="ABC_tran"/>
    <property type="match status" value="1"/>
</dbReference>
<evidence type="ECO:0000256" key="3">
    <source>
        <dbReference type="ARBA" id="ARBA00022741"/>
    </source>
</evidence>
<dbReference type="Gene3D" id="3.40.50.300">
    <property type="entry name" value="P-loop containing nucleotide triphosphate hydrolases"/>
    <property type="match status" value="1"/>
</dbReference>
<dbReference type="InterPro" id="IPR050153">
    <property type="entry name" value="Metal_Ion_Import_ABC"/>
</dbReference>
<keyword evidence="2" id="KW-0813">Transport</keyword>
<evidence type="ECO:0000256" key="2">
    <source>
        <dbReference type="ARBA" id="ARBA00022448"/>
    </source>
</evidence>
<name>A0AAW6T0N4_9MICO</name>
<dbReference type="GO" id="GO:0005524">
    <property type="term" value="F:ATP binding"/>
    <property type="evidence" value="ECO:0007669"/>
    <property type="project" value="UniProtKB-KW"/>
</dbReference>
<sequence>MTPTAADHHVDSAASAQTLEARGVAVRYGTVQALQGVDLTLDSATITGLLGMNGSGKSSFFGAIMGTVKTTAGSVRLFGAAPKEARSRGLVAYMPQSENVDWDFPISVREVVMTGRYGRLGLTRRPHGRDRAAVGEALDRVGLTELASRQIGELSGGQRKRVFVARAIAQGARLLLLDEPFAGVDKASEATISALLRELRDEGCSILISTHDLAGVPELCDDVVLLKNRVLFRGEPSEALSPERLALVFGLESA</sequence>
<keyword evidence="7" id="KW-1185">Reference proteome</keyword>
<dbReference type="PANTHER" id="PTHR42734">
    <property type="entry name" value="METAL TRANSPORT SYSTEM ATP-BINDING PROTEIN TM_0124-RELATED"/>
    <property type="match status" value="1"/>
</dbReference>
<dbReference type="PROSITE" id="PS00211">
    <property type="entry name" value="ABC_TRANSPORTER_1"/>
    <property type="match status" value="1"/>
</dbReference>
<evidence type="ECO:0000259" key="5">
    <source>
        <dbReference type="PROSITE" id="PS50893"/>
    </source>
</evidence>
<keyword evidence="4 6" id="KW-0067">ATP-binding</keyword>
<dbReference type="CDD" id="cd03235">
    <property type="entry name" value="ABC_Metallic_Cations"/>
    <property type="match status" value="1"/>
</dbReference>
<gene>
    <name evidence="6" type="ORF">QF206_00110</name>
</gene>
<dbReference type="RefSeq" id="WP_281487173.1">
    <property type="nucleotide sequence ID" value="NZ_JASATX010000001.1"/>
</dbReference>
<feature type="domain" description="ABC transporter" evidence="5">
    <location>
        <begin position="19"/>
        <end position="253"/>
    </location>
</feature>